<dbReference type="GO" id="GO:0050570">
    <property type="term" value="F:4-hydroxythreonine-4-phosphate dehydrogenase activity"/>
    <property type="evidence" value="ECO:0007669"/>
    <property type="project" value="UniProtKB-EC"/>
</dbReference>
<evidence type="ECO:0000256" key="2">
    <source>
        <dbReference type="ARBA" id="ARBA00023002"/>
    </source>
</evidence>
<sequence length="344" mass="35815">MPQSTTADPATAVARPRVAVTLGDPAGVGPELAVRLLAVDSNRAAADIIVVATRAELDRAQAEAGVTVPVSDDGAPGTVRLVDGLDEPGDDVPLREVSEAAGRVTLSRLERALDLARAGEVEAIVFAPLNKTSLHLAGMHEEDELRWFARELGHDGVTSELNILGQLWTARVTSHIPHGEVAPHITTDAVTRSLGLLHEVLRDTGISQPRIGVAALNPHNGENGLFGRQEIDEIAPAVEAAAARGWNVRGPFPADTIFLRRDEFDGILTMYHDQGQIAMKLLGFDGGVTVQGGLPVLIATPAHGTAFDLVGTGRAALTSTQNAFDIAASVAASRVAAPAAGTGA</sequence>
<dbReference type="RefSeq" id="WP_087138465.1">
    <property type="nucleotide sequence ID" value="NZ_FUKR01000072.1"/>
</dbReference>
<dbReference type="Proteomes" id="UP000196778">
    <property type="component" value="Unassembled WGS sequence"/>
</dbReference>
<reference evidence="5" key="1">
    <citation type="submission" date="2017-02" db="EMBL/GenBank/DDBJ databases">
        <authorList>
            <person name="Dridi B."/>
        </authorList>
    </citation>
    <scope>NUCLEOTIDE SEQUENCE [LARGE SCALE GENOMIC DNA]</scope>
    <source>
        <strain evidence="5">EB411</strain>
    </source>
</reference>
<keyword evidence="3" id="KW-0520">NAD</keyword>
<organism evidence="4 5">
    <name type="scientific">Mycetocola reblochoni REB411</name>
    <dbReference type="NCBI Taxonomy" id="1255698"/>
    <lineage>
        <taxon>Bacteria</taxon>
        <taxon>Bacillati</taxon>
        <taxon>Actinomycetota</taxon>
        <taxon>Actinomycetes</taxon>
        <taxon>Micrococcales</taxon>
        <taxon>Microbacteriaceae</taxon>
        <taxon>Mycetocola</taxon>
    </lineage>
</organism>
<dbReference type="EC" id="1.1.1.262" evidence="4"/>
<protein>
    <submittedName>
        <fullName evidence="4">4-hydroxythreonine-4-phosphate dehydrogenase</fullName>
        <ecNumber evidence="4">1.1.1.262</ecNumber>
    </submittedName>
</protein>
<name>A0A1R4K9K4_9MICO</name>
<evidence type="ECO:0000256" key="1">
    <source>
        <dbReference type="ARBA" id="ARBA00022723"/>
    </source>
</evidence>
<keyword evidence="2 4" id="KW-0560">Oxidoreductase</keyword>
<keyword evidence="5" id="KW-1185">Reference proteome</keyword>
<proteinExistence type="predicted"/>
<evidence type="ECO:0000313" key="4">
    <source>
        <dbReference type="EMBL" id="SJN40997.1"/>
    </source>
</evidence>
<dbReference type="InterPro" id="IPR005255">
    <property type="entry name" value="PdxA_fam"/>
</dbReference>
<dbReference type="GO" id="GO:0046872">
    <property type="term" value="F:metal ion binding"/>
    <property type="evidence" value="ECO:0007669"/>
    <property type="project" value="UniProtKB-KW"/>
</dbReference>
<dbReference type="GO" id="GO:0051287">
    <property type="term" value="F:NAD binding"/>
    <property type="evidence" value="ECO:0007669"/>
    <property type="project" value="InterPro"/>
</dbReference>
<dbReference type="SUPFAM" id="SSF53659">
    <property type="entry name" value="Isocitrate/Isopropylmalate dehydrogenase-like"/>
    <property type="match status" value="1"/>
</dbReference>
<accession>A0A1R4K9K4</accession>
<dbReference type="EMBL" id="FUKR01000072">
    <property type="protein sequence ID" value="SJN40997.1"/>
    <property type="molecule type" value="Genomic_DNA"/>
</dbReference>
<dbReference type="PANTHER" id="PTHR30004:SF3">
    <property type="entry name" value="4-HYDROXYTHREONINE-4-PHOSPHATE DEHYDROGENASE 2-RELATED"/>
    <property type="match status" value="1"/>
</dbReference>
<dbReference type="OrthoDB" id="9801783at2"/>
<dbReference type="Gene3D" id="3.40.718.10">
    <property type="entry name" value="Isopropylmalate Dehydrogenase"/>
    <property type="match status" value="1"/>
</dbReference>
<dbReference type="PANTHER" id="PTHR30004">
    <property type="entry name" value="4-HYDROXYTHREONINE-4-PHOSPHATE DEHYDROGENASE"/>
    <property type="match status" value="1"/>
</dbReference>
<dbReference type="AlphaFoldDB" id="A0A1R4K9K4"/>
<evidence type="ECO:0000256" key="3">
    <source>
        <dbReference type="ARBA" id="ARBA00023027"/>
    </source>
</evidence>
<keyword evidence="1" id="KW-0479">Metal-binding</keyword>
<evidence type="ECO:0000313" key="5">
    <source>
        <dbReference type="Proteomes" id="UP000196778"/>
    </source>
</evidence>
<dbReference type="Pfam" id="PF04166">
    <property type="entry name" value="PdxA"/>
    <property type="match status" value="1"/>
</dbReference>
<gene>
    <name evidence="4" type="ORF">FM119_12330</name>
</gene>